<dbReference type="Gene3D" id="3.40.50.1820">
    <property type="entry name" value="alpha/beta hydrolase"/>
    <property type="match status" value="1"/>
</dbReference>
<dbReference type="AlphaFoldDB" id="A0A132EKL2"/>
<comment type="caution">
    <text evidence="2">The sequence shown here is derived from an EMBL/GenBank/DDBJ whole genome shotgun (WGS) entry which is preliminary data.</text>
</comment>
<evidence type="ECO:0000313" key="3">
    <source>
        <dbReference type="Proteomes" id="UP000062912"/>
    </source>
</evidence>
<sequence length="294" mass="31472">METNVTAPSHPDQPVFVLVHGAWHGAWCFAHVATALAERGHLAIARDLPAHGIHARFPASYLERPIDKDAFGTEPSPVANTSLDDYAAQVMQSVDDAYALGRGKVILVGHSMGGLAITAAAERAPEKIAKLVYLAAFMPASGVPCLDYVRAPENRGDLLAPLMLASPRVTGALRLDPRSGDPAYREMTRRALCDDVPQADFEAVANLLSCDVPAAPFATAIPTTAARWGALDRHYIKCLQDRVILPALQQRMIDEADAFTPGNPTHVHQLDSSHSPFMSQPAVLAGVLADIATH</sequence>
<dbReference type="InterPro" id="IPR000073">
    <property type="entry name" value="AB_hydrolase_1"/>
</dbReference>
<feature type="domain" description="AB hydrolase-1" evidence="1">
    <location>
        <begin position="16"/>
        <end position="285"/>
    </location>
</feature>
<dbReference type="RefSeq" id="WP_060240333.1">
    <property type="nucleotide sequence ID" value="NZ_LPJR01000019.1"/>
</dbReference>
<dbReference type="Pfam" id="PF12697">
    <property type="entry name" value="Abhydrolase_6"/>
    <property type="match status" value="1"/>
</dbReference>
<reference evidence="2 3" key="1">
    <citation type="submission" date="2015-11" db="EMBL/GenBank/DDBJ databases">
        <title>Expanding the genomic diversity of Burkholderia species for the development of highly accurate diagnostics.</title>
        <authorList>
            <person name="Sahl J."/>
            <person name="Keim P."/>
            <person name="Wagner D."/>
        </authorList>
    </citation>
    <scope>NUCLEOTIDE SEQUENCE [LARGE SCALE GENOMIC DNA]</scope>
    <source>
        <strain evidence="2 3">MSMB368WGS</strain>
    </source>
</reference>
<dbReference type="GO" id="GO:0080030">
    <property type="term" value="F:methyl indole-3-acetate esterase activity"/>
    <property type="evidence" value="ECO:0007669"/>
    <property type="project" value="TreeGrafter"/>
</dbReference>
<protein>
    <submittedName>
        <fullName evidence="2">Alpha/beta hydrolase</fullName>
    </submittedName>
</protein>
<dbReference type="Proteomes" id="UP000062912">
    <property type="component" value="Unassembled WGS sequence"/>
</dbReference>
<dbReference type="InterPro" id="IPR029058">
    <property type="entry name" value="AB_hydrolase_fold"/>
</dbReference>
<evidence type="ECO:0000313" key="2">
    <source>
        <dbReference type="EMBL" id="KWF33271.1"/>
    </source>
</evidence>
<dbReference type="PANTHER" id="PTHR10992">
    <property type="entry name" value="METHYLESTERASE FAMILY MEMBER"/>
    <property type="match status" value="1"/>
</dbReference>
<dbReference type="SUPFAM" id="SSF53474">
    <property type="entry name" value="alpha/beta-Hydrolases"/>
    <property type="match status" value="1"/>
</dbReference>
<dbReference type="InterPro" id="IPR045889">
    <property type="entry name" value="MES/HNL"/>
</dbReference>
<dbReference type="EMBL" id="LPJR01000019">
    <property type="protein sequence ID" value="KWF33271.1"/>
    <property type="molecule type" value="Genomic_DNA"/>
</dbReference>
<dbReference type="PANTHER" id="PTHR10992:SF1086">
    <property type="entry name" value="AB HYDROLASE-1 DOMAIN-CONTAINING PROTEIN"/>
    <property type="match status" value="1"/>
</dbReference>
<accession>A0A132EKL2</accession>
<name>A0A132EKL2_9BURK</name>
<evidence type="ECO:0000259" key="1">
    <source>
        <dbReference type="Pfam" id="PF12697"/>
    </source>
</evidence>
<proteinExistence type="predicted"/>
<organism evidence="2 3">
    <name type="scientific">Burkholderia pseudomultivorans</name>
    <dbReference type="NCBI Taxonomy" id="1207504"/>
    <lineage>
        <taxon>Bacteria</taxon>
        <taxon>Pseudomonadati</taxon>
        <taxon>Pseudomonadota</taxon>
        <taxon>Betaproteobacteria</taxon>
        <taxon>Burkholderiales</taxon>
        <taxon>Burkholderiaceae</taxon>
        <taxon>Burkholderia</taxon>
        <taxon>Burkholderia cepacia complex</taxon>
    </lineage>
</organism>
<dbReference type="GO" id="GO:0080032">
    <property type="term" value="F:methyl jasmonate esterase activity"/>
    <property type="evidence" value="ECO:0007669"/>
    <property type="project" value="TreeGrafter"/>
</dbReference>
<gene>
    <name evidence="2" type="ORF">WT56_09065</name>
</gene>
<dbReference type="OrthoDB" id="9112061at2"/>
<keyword evidence="2" id="KW-0378">Hydrolase</keyword>